<keyword evidence="15" id="KW-0961">Cell wall biogenesis/degradation</keyword>
<dbReference type="OrthoDB" id="9766909at2"/>
<dbReference type="STRING" id="633807.BW732_07310"/>
<evidence type="ECO:0000256" key="2">
    <source>
        <dbReference type="ARBA" id="ARBA00007739"/>
    </source>
</evidence>
<dbReference type="GO" id="GO:0009252">
    <property type="term" value="P:peptidoglycan biosynthetic process"/>
    <property type="evidence" value="ECO:0007669"/>
    <property type="project" value="UniProtKB-KW"/>
</dbReference>
<dbReference type="EMBL" id="CP019609">
    <property type="protein sequence ID" value="AQP54041.1"/>
    <property type="molecule type" value="Genomic_DNA"/>
</dbReference>
<dbReference type="InterPro" id="IPR023346">
    <property type="entry name" value="Lysozyme-like_dom_sf"/>
</dbReference>
<reference evidence="20 21" key="1">
    <citation type="journal article" date="2010" name="Int. J. Syst. Evol. Microbiol.">
        <title>Vagococcus penaei sp. nov., isolated from spoilage microbiota of cooked shrimp (Penaeus vannamei).</title>
        <authorList>
            <person name="Jaffres E."/>
            <person name="Prevost H."/>
            <person name="Rossero A."/>
            <person name="Joffraud J.J."/>
            <person name="Dousset X."/>
        </authorList>
    </citation>
    <scope>NUCLEOTIDE SEQUENCE [LARGE SCALE GENOMIC DNA]</scope>
    <source>
        <strain evidence="20 21">CD276</strain>
    </source>
</reference>
<feature type="region of interest" description="Disordered" evidence="18">
    <location>
        <begin position="648"/>
        <end position="674"/>
    </location>
</feature>
<dbReference type="Pfam" id="PF00912">
    <property type="entry name" value="Transgly"/>
    <property type="match status" value="1"/>
</dbReference>
<dbReference type="SUPFAM" id="SSF53955">
    <property type="entry name" value="Lysozyme-like"/>
    <property type="match status" value="1"/>
</dbReference>
<keyword evidence="11" id="KW-0573">Peptidoglycan synthesis</keyword>
<keyword evidence="7" id="KW-0808">Transferase</keyword>
<evidence type="ECO:0000256" key="11">
    <source>
        <dbReference type="ARBA" id="ARBA00022984"/>
    </source>
</evidence>
<dbReference type="InterPro" id="IPR012338">
    <property type="entry name" value="Beta-lactam/transpept-like"/>
</dbReference>
<dbReference type="Gene3D" id="6.20.370.110">
    <property type="match status" value="1"/>
</dbReference>
<evidence type="ECO:0000256" key="13">
    <source>
        <dbReference type="ARBA" id="ARBA00023136"/>
    </source>
</evidence>
<dbReference type="GO" id="GO:0071555">
    <property type="term" value="P:cell wall organization"/>
    <property type="evidence" value="ECO:0007669"/>
    <property type="project" value="UniProtKB-KW"/>
</dbReference>
<dbReference type="AlphaFoldDB" id="A0A1Q2D6W5"/>
<dbReference type="GO" id="GO:0008658">
    <property type="term" value="F:penicillin binding"/>
    <property type="evidence" value="ECO:0007669"/>
    <property type="project" value="InterPro"/>
</dbReference>
<keyword evidence="8 19" id="KW-0812">Transmembrane</keyword>
<evidence type="ECO:0000256" key="10">
    <source>
        <dbReference type="ARBA" id="ARBA00022960"/>
    </source>
</evidence>
<evidence type="ECO:0000256" key="1">
    <source>
        <dbReference type="ARBA" id="ARBA00007090"/>
    </source>
</evidence>
<sequence length="717" mass="79288">MDVKKILTVCREKLAQGWTWFKPHWIRFRKWRKRIWKKFYINKILLLLALSITLISSIYLFYLAKTANIDTLKTGLEQVTTIYDRDNEKAGTLAVYGAKGSFVQIDQISPYIKDAVVSTEDRRFYEHHGYDVKGIARAAVRGVINRNASGGGGSTITQQLAKNAKLSADQTLTRKARELFLAIEIEKKYSKDEILEMYLNKAYFGNGVWGVQDASRKYFGKDAKDVTIDEAAVLAGMLKGPSIYNPIDHMDNAIARRDTVLSVMVDNGKLDEATAKQLMSEPLYVNDNYQPDHGSYRYPSYFDAVIDEAVRVTKLTDDEISNGGYKIFTSLDQQYQQGMDQTFANDSLFPQNAKDGAIVEGTSIAVDPKTGGVMGVIAGREYQYRGFNRALNSNLSPGSTMKPLSVYTSALEAGYQPEDILKDEALDYYDVQNYSRTYSGEVPMYDALAQSLNAPAVWLLHEMGIDRGYKKAEQFGIKLDEKDRYYGLALGGLTKGTTPLAMASAYSVFANEGVRQDPHFITRIEDPTGAIIYENAKSKSTRVTTPEVAESMTSMLQGVFSSGTGIEANPSGFTIAGKTGTTENINADGMSKDQWIIGYTPDVVVATWIGFDKSGKDHYLTGSSSSLLSGIFKDEMERILAASPNTPFSVADVSQQNSESSSDESTDWDGLGNKVKDSANNFGNGVKEGVNKVTDGIKQGVDRVGDVLDNFWGRFSQ</sequence>
<proteinExistence type="inferred from homology"/>
<gene>
    <name evidence="20" type="ORF">BW732_07310</name>
</gene>
<evidence type="ECO:0000313" key="20">
    <source>
        <dbReference type="EMBL" id="AQP54041.1"/>
    </source>
</evidence>
<dbReference type="PANTHER" id="PTHR32282">
    <property type="entry name" value="BINDING PROTEIN TRANSPEPTIDASE, PUTATIVE-RELATED"/>
    <property type="match status" value="1"/>
</dbReference>
<dbReference type="PANTHER" id="PTHR32282:SF32">
    <property type="entry name" value="PENICILLIN-BINDING PROTEIN 2A"/>
    <property type="match status" value="1"/>
</dbReference>
<dbReference type="KEGG" id="vpi:BW732_07310"/>
<dbReference type="RefSeq" id="WP_077276116.1">
    <property type="nucleotide sequence ID" value="NZ_CP019609.1"/>
</dbReference>
<protein>
    <submittedName>
        <fullName evidence="20">Penicillin-binding protein</fullName>
    </submittedName>
</protein>
<dbReference type="GO" id="GO:0009002">
    <property type="term" value="F:serine-type D-Ala-D-Ala carboxypeptidase activity"/>
    <property type="evidence" value="ECO:0007669"/>
    <property type="project" value="UniProtKB-EC"/>
</dbReference>
<evidence type="ECO:0000256" key="8">
    <source>
        <dbReference type="ARBA" id="ARBA00022692"/>
    </source>
</evidence>
<keyword evidence="4" id="KW-0121">Carboxypeptidase</keyword>
<keyword evidence="3" id="KW-1003">Cell membrane</keyword>
<dbReference type="NCBIfam" id="TIGR02074">
    <property type="entry name" value="PBP_1a_fam"/>
    <property type="match status" value="1"/>
</dbReference>
<dbReference type="Proteomes" id="UP000188246">
    <property type="component" value="Chromosome"/>
</dbReference>
<keyword evidence="6" id="KW-0328">Glycosyltransferase</keyword>
<keyword evidence="14" id="KW-0511">Multifunctional enzyme</keyword>
<keyword evidence="5" id="KW-0645">Protease</keyword>
<dbReference type="InterPro" id="IPR050396">
    <property type="entry name" value="Glycosyltr_51/Transpeptidase"/>
</dbReference>
<keyword evidence="9" id="KW-0378">Hydrolase</keyword>
<evidence type="ECO:0000256" key="15">
    <source>
        <dbReference type="ARBA" id="ARBA00023316"/>
    </source>
</evidence>
<comment type="similarity">
    <text evidence="1">In the C-terminal section; belongs to the transpeptidase family.</text>
</comment>
<evidence type="ECO:0000256" key="12">
    <source>
        <dbReference type="ARBA" id="ARBA00022989"/>
    </source>
</evidence>
<keyword evidence="13 19" id="KW-0472">Membrane</keyword>
<organism evidence="20 21">
    <name type="scientific">Vagococcus penaei</name>
    <dbReference type="NCBI Taxonomy" id="633807"/>
    <lineage>
        <taxon>Bacteria</taxon>
        <taxon>Bacillati</taxon>
        <taxon>Bacillota</taxon>
        <taxon>Bacilli</taxon>
        <taxon>Lactobacillales</taxon>
        <taxon>Enterococcaceae</taxon>
        <taxon>Vagococcus</taxon>
    </lineage>
</organism>
<dbReference type="GO" id="GO:0008360">
    <property type="term" value="P:regulation of cell shape"/>
    <property type="evidence" value="ECO:0007669"/>
    <property type="project" value="UniProtKB-KW"/>
</dbReference>
<dbReference type="GO" id="GO:0008955">
    <property type="term" value="F:peptidoglycan glycosyltransferase activity"/>
    <property type="evidence" value="ECO:0007669"/>
    <property type="project" value="UniProtKB-EC"/>
</dbReference>
<dbReference type="Gene3D" id="1.10.3810.10">
    <property type="entry name" value="Biosynthetic peptidoglycan transglycosylase-like"/>
    <property type="match status" value="1"/>
</dbReference>
<evidence type="ECO:0000313" key="21">
    <source>
        <dbReference type="Proteomes" id="UP000188246"/>
    </source>
</evidence>
<keyword evidence="12 19" id="KW-1133">Transmembrane helix</keyword>
<comment type="catalytic activity">
    <reaction evidence="16">
        <text>Preferential cleavage: (Ac)2-L-Lys-D-Ala-|-D-Ala. Also transpeptidation of peptidyl-alanyl moieties that are N-acyl substituents of D-alanine.</text>
        <dbReference type="EC" id="3.4.16.4"/>
    </reaction>
</comment>
<evidence type="ECO:0000256" key="3">
    <source>
        <dbReference type="ARBA" id="ARBA00022475"/>
    </source>
</evidence>
<dbReference type="InterPro" id="IPR036950">
    <property type="entry name" value="PBP_transglycosylase"/>
</dbReference>
<comment type="similarity">
    <text evidence="2">In the N-terminal section; belongs to the glycosyltransferase 51 family.</text>
</comment>
<dbReference type="Gene3D" id="3.40.710.10">
    <property type="entry name" value="DD-peptidase/beta-lactamase superfamily"/>
    <property type="match status" value="1"/>
</dbReference>
<evidence type="ECO:0000256" key="9">
    <source>
        <dbReference type="ARBA" id="ARBA00022801"/>
    </source>
</evidence>
<evidence type="ECO:0000256" key="4">
    <source>
        <dbReference type="ARBA" id="ARBA00022645"/>
    </source>
</evidence>
<dbReference type="GO" id="GO:0030288">
    <property type="term" value="C:outer membrane-bounded periplasmic space"/>
    <property type="evidence" value="ECO:0007669"/>
    <property type="project" value="TreeGrafter"/>
</dbReference>
<evidence type="ECO:0000256" key="14">
    <source>
        <dbReference type="ARBA" id="ARBA00023268"/>
    </source>
</evidence>
<dbReference type="InterPro" id="IPR001264">
    <property type="entry name" value="Glyco_trans_51"/>
</dbReference>
<dbReference type="Pfam" id="PF00905">
    <property type="entry name" value="Transpeptidase"/>
    <property type="match status" value="1"/>
</dbReference>
<evidence type="ECO:0000256" key="18">
    <source>
        <dbReference type="SAM" id="MobiDB-lite"/>
    </source>
</evidence>
<dbReference type="InterPro" id="IPR001460">
    <property type="entry name" value="PCN-bd_Tpept"/>
</dbReference>
<keyword evidence="21" id="KW-1185">Reference proteome</keyword>
<comment type="catalytic activity">
    <reaction evidence="17">
        <text>[GlcNAc-(1-&gt;4)-Mur2Ac(oyl-L-Ala-gamma-D-Glu-L-Lys-D-Ala-D-Ala)](n)-di-trans,octa-cis-undecaprenyl diphosphate + beta-D-GlcNAc-(1-&gt;4)-Mur2Ac(oyl-L-Ala-gamma-D-Glu-L-Lys-D-Ala-D-Ala)-di-trans,octa-cis-undecaprenyl diphosphate = [GlcNAc-(1-&gt;4)-Mur2Ac(oyl-L-Ala-gamma-D-Glu-L-Lys-D-Ala-D-Ala)](n+1)-di-trans,octa-cis-undecaprenyl diphosphate + di-trans,octa-cis-undecaprenyl diphosphate + H(+)</text>
        <dbReference type="Rhea" id="RHEA:23708"/>
        <dbReference type="Rhea" id="RHEA-COMP:9602"/>
        <dbReference type="Rhea" id="RHEA-COMP:9603"/>
        <dbReference type="ChEBI" id="CHEBI:15378"/>
        <dbReference type="ChEBI" id="CHEBI:58405"/>
        <dbReference type="ChEBI" id="CHEBI:60033"/>
        <dbReference type="ChEBI" id="CHEBI:78435"/>
        <dbReference type="EC" id="2.4.99.28"/>
    </reaction>
</comment>
<feature type="transmembrane region" description="Helical" evidence="19">
    <location>
        <begin position="39"/>
        <end position="62"/>
    </location>
</feature>
<dbReference type="SUPFAM" id="SSF56601">
    <property type="entry name" value="beta-lactamase/transpeptidase-like"/>
    <property type="match status" value="1"/>
</dbReference>
<keyword evidence="10" id="KW-0133">Cell shape</keyword>
<name>A0A1Q2D6W5_9ENTE</name>
<evidence type="ECO:0000256" key="6">
    <source>
        <dbReference type="ARBA" id="ARBA00022676"/>
    </source>
</evidence>
<dbReference type="FunFam" id="1.10.3810.10:FF:000001">
    <property type="entry name" value="Penicillin-binding protein 1A"/>
    <property type="match status" value="1"/>
</dbReference>
<accession>A0A1Q2D6W5</accession>
<evidence type="ECO:0000256" key="5">
    <source>
        <dbReference type="ARBA" id="ARBA00022670"/>
    </source>
</evidence>
<evidence type="ECO:0000256" key="19">
    <source>
        <dbReference type="SAM" id="Phobius"/>
    </source>
</evidence>
<dbReference type="GO" id="GO:0006508">
    <property type="term" value="P:proteolysis"/>
    <property type="evidence" value="ECO:0007669"/>
    <property type="project" value="UniProtKB-KW"/>
</dbReference>
<evidence type="ECO:0000256" key="17">
    <source>
        <dbReference type="ARBA" id="ARBA00049902"/>
    </source>
</evidence>
<evidence type="ECO:0000256" key="16">
    <source>
        <dbReference type="ARBA" id="ARBA00034000"/>
    </source>
</evidence>
<evidence type="ECO:0000256" key="7">
    <source>
        <dbReference type="ARBA" id="ARBA00022679"/>
    </source>
</evidence>